<feature type="transmembrane region" description="Helical" evidence="1">
    <location>
        <begin position="215"/>
        <end position="234"/>
    </location>
</feature>
<keyword evidence="1" id="KW-0472">Membrane</keyword>
<dbReference type="EMBL" id="JBBNAE010000001">
    <property type="protein sequence ID" value="KAK9153349.1"/>
    <property type="molecule type" value="Genomic_DNA"/>
</dbReference>
<keyword evidence="1" id="KW-0812">Transmembrane</keyword>
<sequence length="681" mass="77638">MADKGSLDESKYSLPVPLIGLYVAGATLVCFLLILADITLGFRNKKPWLPCRWFALNSVTLTLLSIATKLPTDLTTPMPSAHDQLSKLSSNILLCICMGFLMPSLGTARHSECFTNMSAMTILVVTVFVNVCIQMRTGVIFSFKLEHIIVLSCMVIFLLLLWGCTFTIKTMKEISIDRNKSAFVETRVSLFQKLKIGYLYGYDSNPQFALCKHSYSLMIWALTITCLVVLVEATCRSVLSHKVESFKGVSDYKWSMWIVVVIQIITSLQASIGTTCRLIRVNILYENSVEILDDDDEVNKALGSNPLLKIDDVGYICLLMLRKIIFFPTILIMLILLIILFIPIYVYKSLLGFFSHEKDIKAMDDEFQDLIGKGESGLDEWSLRNGVDDMKRFIDKNKASVAYHLNYLSFEPQLSQESLVDQLKNQINRDRGYELTSLAIVLLVKVAMASMPSERSKLLTSSLNEIFDVIHFIDKKKNLTSFKNKKKCMVARAAWLGDAFHASLTKANIHEEILTIQFEPTLYQVREIIKDLRNELPSDFICEELCIITDFINLQVYRSKEDLYNFIERLFEDMLKAFLFQLPNLIFKDILESDLEDFEESVRNCLKLLFTVESLERCIQWSFPTSSNITCLSDKALIEGNRNVIELDNTLPSTTVRAAEESCQNVQVTSHYLQHEIIQVE</sequence>
<feature type="transmembrane region" description="Helical" evidence="1">
    <location>
        <begin position="147"/>
        <end position="168"/>
    </location>
</feature>
<organism evidence="2 3">
    <name type="scientific">Stephania japonica</name>
    <dbReference type="NCBI Taxonomy" id="461633"/>
    <lineage>
        <taxon>Eukaryota</taxon>
        <taxon>Viridiplantae</taxon>
        <taxon>Streptophyta</taxon>
        <taxon>Embryophyta</taxon>
        <taxon>Tracheophyta</taxon>
        <taxon>Spermatophyta</taxon>
        <taxon>Magnoliopsida</taxon>
        <taxon>Ranunculales</taxon>
        <taxon>Menispermaceae</taxon>
        <taxon>Menispermoideae</taxon>
        <taxon>Cissampelideae</taxon>
        <taxon>Stephania</taxon>
    </lineage>
</organism>
<proteinExistence type="predicted"/>
<evidence type="ECO:0000256" key="1">
    <source>
        <dbReference type="SAM" id="Phobius"/>
    </source>
</evidence>
<feature type="transmembrane region" description="Helical" evidence="1">
    <location>
        <begin position="48"/>
        <end position="68"/>
    </location>
</feature>
<accession>A0AAP0KKL9</accession>
<keyword evidence="3" id="KW-1185">Reference proteome</keyword>
<feature type="transmembrane region" description="Helical" evidence="1">
    <location>
        <begin position="12"/>
        <end position="36"/>
    </location>
</feature>
<dbReference type="AlphaFoldDB" id="A0AAP0KKL9"/>
<dbReference type="PANTHER" id="PTHR35307:SF8">
    <property type="entry name" value="GUSTATORY RECEPTOR"/>
    <property type="match status" value="1"/>
</dbReference>
<protein>
    <submittedName>
        <fullName evidence="2">Uncharacterized protein</fullName>
    </submittedName>
</protein>
<evidence type="ECO:0000313" key="3">
    <source>
        <dbReference type="Proteomes" id="UP001417504"/>
    </source>
</evidence>
<reference evidence="2 3" key="1">
    <citation type="submission" date="2024-01" db="EMBL/GenBank/DDBJ databases">
        <title>Genome assemblies of Stephania.</title>
        <authorList>
            <person name="Yang L."/>
        </authorList>
    </citation>
    <scope>NUCLEOTIDE SEQUENCE [LARGE SCALE GENOMIC DNA]</scope>
    <source>
        <strain evidence="2">QJT</strain>
        <tissue evidence="2">Leaf</tissue>
    </source>
</reference>
<feature type="transmembrane region" description="Helical" evidence="1">
    <location>
        <begin position="254"/>
        <end position="272"/>
    </location>
</feature>
<name>A0AAP0KKL9_9MAGN</name>
<feature type="transmembrane region" description="Helical" evidence="1">
    <location>
        <begin position="324"/>
        <end position="347"/>
    </location>
</feature>
<feature type="transmembrane region" description="Helical" evidence="1">
    <location>
        <begin position="120"/>
        <end position="141"/>
    </location>
</feature>
<keyword evidence="1" id="KW-1133">Transmembrane helix</keyword>
<dbReference type="Proteomes" id="UP001417504">
    <property type="component" value="Unassembled WGS sequence"/>
</dbReference>
<gene>
    <name evidence="2" type="ORF">Sjap_000829</name>
</gene>
<comment type="caution">
    <text evidence="2">The sequence shown here is derived from an EMBL/GenBank/DDBJ whole genome shotgun (WGS) entry which is preliminary data.</text>
</comment>
<evidence type="ECO:0000313" key="2">
    <source>
        <dbReference type="EMBL" id="KAK9153349.1"/>
    </source>
</evidence>
<feature type="transmembrane region" description="Helical" evidence="1">
    <location>
        <begin position="88"/>
        <end position="108"/>
    </location>
</feature>
<dbReference type="PANTHER" id="PTHR35307">
    <property type="entry name" value="PROTEIN, PUTATIVE-RELATED"/>
    <property type="match status" value="1"/>
</dbReference>